<reference evidence="2" key="1">
    <citation type="submission" date="2020-11" db="EMBL/GenBank/DDBJ databases">
        <authorList>
            <person name="Tran Van P."/>
        </authorList>
    </citation>
    <scope>NUCLEOTIDE SEQUENCE</scope>
</reference>
<evidence type="ECO:0000313" key="2">
    <source>
        <dbReference type="EMBL" id="CAD7409326.1"/>
    </source>
</evidence>
<evidence type="ECO:0000256" key="1">
    <source>
        <dbReference type="SAM" id="MobiDB-lite"/>
    </source>
</evidence>
<accession>A0A7R9DA23</accession>
<dbReference type="AlphaFoldDB" id="A0A7R9DA23"/>
<protein>
    <submittedName>
        <fullName evidence="2">Uncharacterized protein</fullName>
    </submittedName>
</protein>
<feature type="region of interest" description="Disordered" evidence="1">
    <location>
        <begin position="246"/>
        <end position="267"/>
    </location>
</feature>
<dbReference type="EMBL" id="OC321045">
    <property type="protein sequence ID" value="CAD7409326.1"/>
    <property type="molecule type" value="Genomic_DNA"/>
</dbReference>
<name>A0A7R9DA23_TIMCR</name>
<feature type="compositionally biased region" description="Basic and acidic residues" evidence="1">
    <location>
        <begin position="645"/>
        <end position="655"/>
    </location>
</feature>
<gene>
    <name evidence="2" type="ORF">TCEB3V08_LOCUS9962</name>
</gene>
<feature type="region of interest" description="Disordered" evidence="1">
    <location>
        <begin position="108"/>
        <end position="132"/>
    </location>
</feature>
<proteinExistence type="predicted"/>
<feature type="region of interest" description="Disordered" evidence="1">
    <location>
        <begin position="645"/>
        <end position="664"/>
    </location>
</feature>
<sequence length="664" mass="75147">MPRSNSPFSRQSVNRWPFSFNLSSPSYFNSEYEDLCAYPVPRYSVTSLEEVQLEARILSDHVKDIWDPRRRYRPYLNADVPEFHPGSFPHFPSSRGLSHRAGLFPYIRGDDRERRKTPSPHSDGILPKLPSIRENSSIDPVQYLPPISSYSIPVYSSTSTTINRPQQCLKQRRTYENLVLLTNSTPHLVEQCPSTDVSVLPRQIPVYQRPPEFYQDPTAPGDVRRRQGVDYSNLIFLTKGQRIQGRVPNNALHPSSQNEEHHSNQFGQNVERTSESLSMVYYDFKQDYHKCLPPITLTEEIYQECQNPTGSRSTTDAGVPLELLNIQNPVASTLIARWLSEVYQARAVELREVNLLSQECVRLESQLCCTTPSEIENSDTNFPPMKTSTPLKDLSPAAIEDIDISRISTTAPPSSIGTNSLASAECKQRRRLYRDVVAANCNSTPTQHQASEVIPVDNSFDDLERQALEQYRNSEESLFRRLHQPNPSEDSISKSCEKAHYHIWRCDIAMTRCDTGKPYYHIERRGCDIIQGHDPFLSCPATKVAPVIRENPFPHGKPEINLCDIEGGQRELERQAVEQYDESSSDDTETTNMMGEVGCRNGCPTACRNTLKSSKSIYGGFAAVNKGRLVVNETKSLSAICREETSRNKSERSCGDEGNTEDVV</sequence>
<organism evidence="2">
    <name type="scientific">Timema cristinae</name>
    <name type="common">Walking stick</name>
    <dbReference type="NCBI Taxonomy" id="61476"/>
    <lineage>
        <taxon>Eukaryota</taxon>
        <taxon>Metazoa</taxon>
        <taxon>Ecdysozoa</taxon>
        <taxon>Arthropoda</taxon>
        <taxon>Hexapoda</taxon>
        <taxon>Insecta</taxon>
        <taxon>Pterygota</taxon>
        <taxon>Neoptera</taxon>
        <taxon>Polyneoptera</taxon>
        <taxon>Phasmatodea</taxon>
        <taxon>Timematodea</taxon>
        <taxon>Timematoidea</taxon>
        <taxon>Timematidae</taxon>
        <taxon>Timema</taxon>
    </lineage>
</organism>